<feature type="non-terminal residue" evidence="1">
    <location>
        <position position="1"/>
    </location>
</feature>
<evidence type="ECO:0000313" key="2">
    <source>
        <dbReference type="Proteomes" id="UP001207468"/>
    </source>
</evidence>
<organism evidence="1 2">
    <name type="scientific">Russula earlei</name>
    <dbReference type="NCBI Taxonomy" id="71964"/>
    <lineage>
        <taxon>Eukaryota</taxon>
        <taxon>Fungi</taxon>
        <taxon>Dikarya</taxon>
        <taxon>Basidiomycota</taxon>
        <taxon>Agaricomycotina</taxon>
        <taxon>Agaricomycetes</taxon>
        <taxon>Russulales</taxon>
        <taxon>Russulaceae</taxon>
        <taxon>Russula</taxon>
    </lineage>
</organism>
<name>A0ACC0U9G3_9AGAM</name>
<gene>
    <name evidence="1" type="ORF">F5148DRAFT_955812</name>
</gene>
<sequence>CPAPLWACPVRGVGNGDAYECVDLWEDLDSCGGCAADDITHDCNGIANARSVACVSGYCEVQSCIAGYVASPSLDGCVPVN</sequence>
<dbReference type="EMBL" id="JAGFNK010000094">
    <property type="protein sequence ID" value="KAI9508354.1"/>
    <property type="molecule type" value="Genomic_DNA"/>
</dbReference>
<keyword evidence="2" id="KW-1185">Reference proteome</keyword>
<comment type="caution">
    <text evidence="1">The sequence shown here is derived from an EMBL/GenBank/DDBJ whole genome shotgun (WGS) entry which is preliminary data.</text>
</comment>
<evidence type="ECO:0000313" key="1">
    <source>
        <dbReference type="EMBL" id="KAI9508354.1"/>
    </source>
</evidence>
<protein>
    <submittedName>
        <fullName evidence="1">Uncharacterized protein</fullName>
    </submittedName>
</protein>
<reference evidence="1" key="1">
    <citation type="submission" date="2021-03" db="EMBL/GenBank/DDBJ databases">
        <title>Evolutionary priming and transition to the ectomycorrhizal habit in an iconic lineage of mushroom-forming fungi: is preadaptation a requirement?</title>
        <authorList>
            <consortium name="DOE Joint Genome Institute"/>
            <person name="Looney B.P."/>
            <person name="Miyauchi S."/>
            <person name="Morin E."/>
            <person name="Drula E."/>
            <person name="Courty P.E."/>
            <person name="Chicoki N."/>
            <person name="Fauchery L."/>
            <person name="Kohler A."/>
            <person name="Kuo A."/>
            <person name="LaButti K."/>
            <person name="Pangilinan J."/>
            <person name="Lipzen A."/>
            <person name="Riley R."/>
            <person name="Andreopoulos W."/>
            <person name="He G."/>
            <person name="Johnson J."/>
            <person name="Barry K.W."/>
            <person name="Grigoriev I.V."/>
            <person name="Nagy L."/>
            <person name="Hibbett D."/>
            <person name="Henrissat B."/>
            <person name="Matheny P.B."/>
            <person name="Labbe J."/>
            <person name="Martin A.F."/>
        </authorList>
    </citation>
    <scope>NUCLEOTIDE SEQUENCE</scope>
    <source>
        <strain evidence="1">BPL698</strain>
    </source>
</reference>
<feature type="non-terminal residue" evidence="1">
    <location>
        <position position="81"/>
    </location>
</feature>
<dbReference type="Proteomes" id="UP001207468">
    <property type="component" value="Unassembled WGS sequence"/>
</dbReference>
<proteinExistence type="predicted"/>
<accession>A0ACC0U9G3</accession>